<dbReference type="AlphaFoldDB" id="A0A0D0CSX9"/>
<name>A0A0D0CSX9_9AGAM</name>
<proteinExistence type="predicted"/>
<evidence type="ECO:0000313" key="2">
    <source>
        <dbReference type="Proteomes" id="UP000054538"/>
    </source>
</evidence>
<sequence length="103" mass="11243">MTAMVIQQHAAWCCHFELMLTQSPRRHCHQPFKAPMQCSDRTRRLATALSKIVFSASSAAGRLWTGIVRGVTGYAESTQANSSPWKNQSVCLTAAVCSNAEAS</sequence>
<reference evidence="1 2" key="1">
    <citation type="submission" date="2014-04" db="EMBL/GenBank/DDBJ databases">
        <authorList>
            <consortium name="DOE Joint Genome Institute"/>
            <person name="Kuo A."/>
            <person name="Kohler A."/>
            <person name="Jargeat P."/>
            <person name="Nagy L.G."/>
            <person name="Floudas D."/>
            <person name="Copeland A."/>
            <person name="Barry K.W."/>
            <person name="Cichocki N."/>
            <person name="Veneault-Fourrey C."/>
            <person name="LaButti K."/>
            <person name="Lindquist E.A."/>
            <person name="Lipzen A."/>
            <person name="Lundell T."/>
            <person name="Morin E."/>
            <person name="Murat C."/>
            <person name="Sun H."/>
            <person name="Tunlid A."/>
            <person name="Henrissat B."/>
            <person name="Grigoriev I.V."/>
            <person name="Hibbett D.S."/>
            <person name="Martin F."/>
            <person name="Nordberg H.P."/>
            <person name="Cantor M.N."/>
            <person name="Hua S.X."/>
        </authorList>
    </citation>
    <scope>NUCLEOTIDE SEQUENCE [LARGE SCALE GENOMIC DNA]</scope>
    <source>
        <strain evidence="1 2">Ve08.2h10</strain>
    </source>
</reference>
<dbReference type="Proteomes" id="UP000054538">
    <property type="component" value="Unassembled WGS sequence"/>
</dbReference>
<dbReference type="HOGENOM" id="CLU_2264571_0_0_1"/>
<protein>
    <submittedName>
        <fullName evidence="1">Uncharacterized protein</fullName>
    </submittedName>
</protein>
<dbReference type="EMBL" id="KN826585">
    <property type="protein sequence ID" value="KIK78448.1"/>
    <property type="molecule type" value="Genomic_DNA"/>
</dbReference>
<organism evidence="1 2">
    <name type="scientific">Paxillus rubicundulus Ve08.2h10</name>
    <dbReference type="NCBI Taxonomy" id="930991"/>
    <lineage>
        <taxon>Eukaryota</taxon>
        <taxon>Fungi</taxon>
        <taxon>Dikarya</taxon>
        <taxon>Basidiomycota</taxon>
        <taxon>Agaricomycotina</taxon>
        <taxon>Agaricomycetes</taxon>
        <taxon>Agaricomycetidae</taxon>
        <taxon>Boletales</taxon>
        <taxon>Paxilineae</taxon>
        <taxon>Paxillaceae</taxon>
        <taxon>Paxillus</taxon>
    </lineage>
</organism>
<reference evidence="2" key="2">
    <citation type="submission" date="2015-01" db="EMBL/GenBank/DDBJ databases">
        <title>Evolutionary Origins and Diversification of the Mycorrhizal Mutualists.</title>
        <authorList>
            <consortium name="DOE Joint Genome Institute"/>
            <consortium name="Mycorrhizal Genomics Consortium"/>
            <person name="Kohler A."/>
            <person name="Kuo A."/>
            <person name="Nagy L.G."/>
            <person name="Floudas D."/>
            <person name="Copeland A."/>
            <person name="Barry K.W."/>
            <person name="Cichocki N."/>
            <person name="Veneault-Fourrey C."/>
            <person name="LaButti K."/>
            <person name="Lindquist E.A."/>
            <person name="Lipzen A."/>
            <person name="Lundell T."/>
            <person name="Morin E."/>
            <person name="Murat C."/>
            <person name="Riley R."/>
            <person name="Ohm R."/>
            <person name="Sun H."/>
            <person name="Tunlid A."/>
            <person name="Henrissat B."/>
            <person name="Grigoriev I.V."/>
            <person name="Hibbett D.S."/>
            <person name="Martin F."/>
        </authorList>
    </citation>
    <scope>NUCLEOTIDE SEQUENCE [LARGE SCALE GENOMIC DNA]</scope>
    <source>
        <strain evidence="2">Ve08.2h10</strain>
    </source>
</reference>
<dbReference type="InParanoid" id="A0A0D0CSX9"/>
<evidence type="ECO:0000313" key="1">
    <source>
        <dbReference type="EMBL" id="KIK78448.1"/>
    </source>
</evidence>
<keyword evidence="2" id="KW-1185">Reference proteome</keyword>
<accession>A0A0D0CSX9</accession>
<gene>
    <name evidence="1" type="ORF">PAXRUDRAFT_325086</name>
</gene>